<feature type="compositionally biased region" description="Basic residues" evidence="1">
    <location>
        <begin position="207"/>
        <end position="224"/>
    </location>
</feature>
<dbReference type="Pfam" id="PF20149">
    <property type="entry name" value="DUF6532"/>
    <property type="match status" value="1"/>
</dbReference>
<feature type="domain" description="DUF6532" evidence="2">
    <location>
        <begin position="380"/>
        <end position="493"/>
    </location>
</feature>
<feature type="compositionally biased region" description="Polar residues" evidence="1">
    <location>
        <begin position="50"/>
        <end position="64"/>
    </location>
</feature>
<sequence length="601" mass="66979">MSQRTSRRLATKKVDVVPAVLKPKSREERRAEKTAAEQLKNNEKLAIQQAKRNSTNRIAQQLNKQAEEEIADFSHDRNTSPNSDSLDSPPNMEGLELTTPSWSARTAFDADTDTVSVSDGGSKDPGTGEVGTNEEDSDDEELRRLEEQVRLRKEKKQAAKVSVRNDIMVARNSTPKASTKRNRSNTETDSIPLKRSKPVDLGGLKSGWKKSVHKPPKSNSHSRHVSAELGMDDIEFETVGVFDEDESPEMIEEQRAAKSYNKVVKKDVVQVKLEAGDVNAIVKEERDTGKPAKFKPPKTHVKVADVPFIKSSDQTVWNNTVRTGLIEWSGSISKQFNINSDPNFRETVMDLWNKHINVLPHVPSQLEHDGSMIHRCEHPAILSFAQADIRNYRSNVGKTAIRVLKVYLMERADTIEERREVVEDLLHHNAFVYEKPGKTRNESSGAFRGELVMHTFAFFLSWSYAAPGINKPTAPAGALALATTAVLRALEASRSSNTTEPASPADSQTTKKKKPANSPDNFGDQWGPQAAKFYYDILKLGSNKWELIMKTSEAYIPLLPNAGAGPYLKEARQIQESLAHKRKGKQPEIEVAADDEIIVSD</sequence>
<evidence type="ECO:0000259" key="2">
    <source>
        <dbReference type="Pfam" id="PF20149"/>
    </source>
</evidence>
<dbReference type="Proteomes" id="UP001163846">
    <property type="component" value="Unassembled WGS sequence"/>
</dbReference>
<feature type="region of interest" description="Disordered" evidence="1">
    <location>
        <begin position="1"/>
        <end position="224"/>
    </location>
</feature>
<accession>A0AA38P988</accession>
<dbReference type="InterPro" id="IPR045341">
    <property type="entry name" value="DUF6532"/>
</dbReference>
<dbReference type="AlphaFoldDB" id="A0AA38P988"/>
<evidence type="ECO:0000313" key="4">
    <source>
        <dbReference type="Proteomes" id="UP001163846"/>
    </source>
</evidence>
<evidence type="ECO:0000313" key="3">
    <source>
        <dbReference type="EMBL" id="KAJ3838669.1"/>
    </source>
</evidence>
<protein>
    <recommendedName>
        <fullName evidence="2">DUF6532 domain-containing protein</fullName>
    </recommendedName>
</protein>
<evidence type="ECO:0000256" key="1">
    <source>
        <dbReference type="SAM" id="MobiDB-lite"/>
    </source>
</evidence>
<comment type="caution">
    <text evidence="3">The sequence shown here is derived from an EMBL/GenBank/DDBJ whole genome shotgun (WGS) entry which is preliminary data.</text>
</comment>
<name>A0AA38P988_9AGAR</name>
<organism evidence="3 4">
    <name type="scientific">Lentinula raphanica</name>
    <dbReference type="NCBI Taxonomy" id="153919"/>
    <lineage>
        <taxon>Eukaryota</taxon>
        <taxon>Fungi</taxon>
        <taxon>Dikarya</taxon>
        <taxon>Basidiomycota</taxon>
        <taxon>Agaricomycotina</taxon>
        <taxon>Agaricomycetes</taxon>
        <taxon>Agaricomycetidae</taxon>
        <taxon>Agaricales</taxon>
        <taxon>Marasmiineae</taxon>
        <taxon>Omphalotaceae</taxon>
        <taxon>Lentinula</taxon>
    </lineage>
</organism>
<proteinExistence type="predicted"/>
<feature type="compositionally biased region" description="Low complexity" evidence="1">
    <location>
        <begin position="80"/>
        <end position="91"/>
    </location>
</feature>
<feature type="compositionally biased region" description="Polar residues" evidence="1">
    <location>
        <begin position="493"/>
        <end position="508"/>
    </location>
</feature>
<keyword evidence="4" id="KW-1185">Reference proteome</keyword>
<feature type="compositionally biased region" description="Basic and acidic residues" evidence="1">
    <location>
        <begin position="141"/>
        <end position="151"/>
    </location>
</feature>
<dbReference type="EMBL" id="MU806170">
    <property type="protein sequence ID" value="KAJ3838669.1"/>
    <property type="molecule type" value="Genomic_DNA"/>
</dbReference>
<feature type="compositionally biased region" description="Basic residues" evidence="1">
    <location>
        <begin position="1"/>
        <end position="11"/>
    </location>
</feature>
<feature type="compositionally biased region" description="Basic and acidic residues" evidence="1">
    <location>
        <begin position="24"/>
        <end position="43"/>
    </location>
</feature>
<feature type="region of interest" description="Disordered" evidence="1">
    <location>
        <begin position="492"/>
        <end position="525"/>
    </location>
</feature>
<reference evidence="3" key="1">
    <citation type="submission" date="2022-08" db="EMBL/GenBank/DDBJ databases">
        <authorList>
            <consortium name="DOE Joint Genome Institute"/>
            <person name="Min B."/>
            <person name="Riley R."/>
            <person name="Sierra-Patev S."/>
            <person name="Naranjo-Ortiz M."/>
            <person name="Looney B."/>
            <person name="Konkel Z."/>
            <person name="Slot J.C."/>
            <person name="Sakamoto Y."/>
            <person name="Steenwyk J.L."/>
            <person name="Rokas A."/>
            <person name="Carro J."/>
            <person name="Camarero S."/>
            <person name="Ferreira P."/>
            <person name="Molpeceres G."/>
            <person name="Ruiz-Duenas F.J."/>
            <person name="Serrano A."/>
            <person name="Henrissat B."/>
            <person name="Drula E."/>
            <person name="Hughes K.W."/>
            <person name="Mata J.L."/>
            <person name="Ishikawa N.K."/>
            <person name="Vargas-Isla R."/>
            <person name="Ushijima S."/>
            <person name="Smith C.A."/>
            <person name="Ahrendt S."/>
            <person name="Andreopoulos W."/>
            <person name="He G."/>
            <person name="Labutti K."/>
            <person name="Lipzen A."/>
            <person name="Ng V."/>
            <person name="Sandor L."/>
            <person name="Barry K."/>
            <person name="Martinez A.T."/>
            <person name="Xiao Y."/>
            <person name="Gibbons J.G."/>
            <person name="Terashima K."/>
            <person name="Hibbett D.S."/>
            <person name="Grigoriev I.V."/>
        </authorList>
    </citation>
    <scope>NUCLEOTIDE SEQUENCE</scope>
    <source>
        <strain evidence="3">TFB9207</strain>
    </source>
</reference>
<gene>
    <name evidence="3" type="ORF">F5878DRAFT_641802</name>
</gene>